<dbReference type="Proteomes" id="UP000004728">
    <property type="component" value="Unassembled WGS sequence"/>
</dbReference>
<dbReference type="HOGENOM" id="CLU_2494819_0_0_5"/>
<proteinExistence type="predicted"/>
<accession>F1Z673</accession>
<dbReference type="STRING" id="983920.Y88_2294"/>
<dbReference type="EMBL" id="AEWJ01000024">
    <property type="protein sequence ID" value="EGD59855.1"/>
    <property type="molecule type" value="Genomic_DNA"/>
</dbReference>
<protein>
    <submittedName>
        <fullName evidence="1">Uncharacterized protein</fullName>
    </submittedName>
</protein>
<gene>
    <name evidence="1" type="ORF">Y88_2294</name>
</gene>
<reference evidence="1 2" key="1">
    <citation type="journal article" date="2012" name="J. Bacteriol.">
        <title>Draft Genome Sequence of Novosphingobium nitrogenifigens Y88T.</title>
        <authorList>
            <person name="Strabala T.J."/>
            <person name="Macdonald L."/>
            <person name="Liu V."/>
            <person name="Smit A.M."/>
        </authorList>
    </citation>
    <scope>NUCLEOTIDE SEQUENCE [LARGE SCALE GENOMIC DNA]</scope>
    <source>
        <strain evidence="1 2">DSM 19370</strain>
    </source>
</reference>
<evidence type="ECO:0000313" key="1">
    <source>
        <dbReference type="EMBL" id="EGD59855.1"/>
    </source>
</evidence>
<sequence>MLVAEQEKLGLMGALGGGLALADVTAPSTTNIAVSHRQLQALIIANFSNALIQDGFMVFHQDRIAGNREVKCRSNNGQLAVNERQL</sequence>
<organism evidence="1 2">
    <name type="scientific">Novosphingobium nitrogenifigens DSM 19370</name>
    <dbReference type="NCBI Taxonomy" id="983920"/>
    <lineage>
        <taxon>Bacteria</taxon>
        <taxon>Pseudomonadati</taxon>
        <taxon>Pseudomonadota</taxon>
        <taxon>Alphaproteobacteria</taxon>
        <taxon>Sphingomonadales</taxon>
        <taxon>Sphingomonadaceae</taxon>
        <taxon>Novosphingobium</taxon>
    </lineage>
</organism>
<evidence type="ECO:0000313" key="2">
    <source>
        <dbReference type="Proteomes" id="UP000004728"/>
    </source>
</evidence>
<keyword evidence="2" id="KW-1185">Reference proteome</keyword>
<name>F1Z673_9SPHN</name>
<dbReference type="AlphaFoldDB" id="F1Z673"/>
<comment type="caution">
    <text evidence="1">The sequence shown here is derived from an EMBL/GenBank/DDBJ whole genome shotgun (WGS) entry which is preliminary data.</text>
</comment>
<dbReference type="InParanoid" id="F1Z673"/>